<name>A0A919B4U5_9ACTN</name>
<evidence type="ECO:0000313" key="2">
    <source>
        <dbReference type="Proteomes" id="UP000638313"/>
    </source>
</evidence>
<protein>
    <recommendedName>
        <fullName evidence="3">Lasso RiPP family leader peptide-containing protein</fullName>
    </recommendedName>
</protein>
<organism evidence="1 2">
    <name type="scientific">Streptomyces mashuensis</name>
    <dbReference type="NCBI Taxonomy" id="33904"/>
    <lineage>
        <taxon>Bacteria</taxon>
        <taxon>Bacillati</taxon>
        <taxon>Actinomycetota</taxon>
        <taxon>Actinomycetes</taxon>
        <taxon>Kitasatosporales</taxon>
        <taxon>Streptomycetaceae</taxon>
        <taxon>Streptomyces</taxon>
    </lineage>
</organism>
<evidence type="ECO:0000313" key="1">
    <source>
        <dbReference type="EMBL" id="GHF51472.1"/>
    </source>
</evidence>
<reference evidence="1" key="1">
    <citation type="journal article" date="2014" name="Int. J. Syst. Evol. Microbiol.">
        <title>Complete genome sequence of Corynebacterium casei LMG S-19264T (=DSM 44701T), isolated from a smear-ripened cheese.</title>
        <authorList>
            <consortium name="US DOE Joint Genome Institute (JGI-PGF)"/>
            <person name="Walter F."/>
            <person name="Albersmeier A."/>
            <person name="Kalinowski J."/>
            <person name="Ruckert C."/>
        </authorList>
    </citation>
    <scope>NUCLEOTIDE SEQUENCE</scope>
    <source>
        <strain evidence="1">JCM 4059</strain>
    </source>
</reference>
<reference evidence="1" key="2">
    <citation type="submission" date="2020-09" db="EMBL/GenBank/DDBJ databases">
        <authorList>
            <person name="Sun Q."/>
            <person name="Ohkuma M."/>
        </authorList>
    </citation>
    <scope>NUCLEOTIDE SEQUENCE</scope>
    <source>
        <strain evidence="1">JCM 4059</strain>
    </source>
</reference>
<dbReference type="RefSeq" id="WP_107431004.1">
    <property type="nucleotide sequence ID" value="NZ_BNBD01000006.1"/>
</dbReference>
<accession>A0A919B4U5</accession>
<sequence length="46" mass="4709">METTKAPAYVAPVVLDAGSVAKVTLGTKNFDTDDDTQYKTGTGSGS</sequence>
<comment type="caution">
    <text evidence="1">The sequence shown here is derived from an EMBL/GenBank/DDBJ whole genome shotgun (WGS) entry which is preliminary data.</text>
</comment>
<proteinExistence type="predicted"/>
<dbReference type="EMBL" id="BNBD01000006">
    <property type="protein sequence ID" value="GHF51472.1"/>
    <property type="molecule type" value="Genomic_DNA"/>
</dbReference>
<dbReference type="AlphaFoldDB" id="A0A919B4U5"/>
<gene>
    <name evidence="1" type="ORF">GCM10010218_36290</name>
</gene>
<keyword evidence="2" id="KW-1185">Reference proteome</keyword>
<evidence type="ECO:0008006" key="3">
    <source>
        <dbReference type="Google" id="ProtNLM"/>
    </source>
</evidence>
<dbReference type="NCBIfam" id="NF033521">
    <property type="entry name" value="lasso_leader_L3"/>
    <property type="match status" value="1"/>
</dbReference>
<dbReference type="Proteomes" id="UP000638313">
    <property type="component" value="Unassembled WGS sequence"/>
</dbReference>